<dbReference type="InterPro" id="IPR010992">
    <property type="entry name" value="IHF-like_DNA-bd_dom_sf"/>
</dbReference>
<dbReference type="PANTHER" id="PTHR33175:SF5">
    <property type="entry name" value="INTEGRATION HOST FACTOR SUBUNIT BETA"/>
    <property type="match status" value="1"/>
</dbReference>
<keyword evidence="6" id="KW-1185">Reference proteome</keyword>
<dbReference type="Pfam" id="PF00216">
    <property type="entry name" value="Bac_DNA_binding"/>
    <property type="match status" value="1"/>
</dbReference>
<name>A0A378R466_9GAMM</name>
<dbReference type="GO" id="GO:0003677">
    <property type="term" value="F:DNA binding"/>
    <property type="evidence" value="ECO:0007669"/>
    <property type="project" value="UniProtKB-KW"/>
</dbReference>
<dbReference type="Proteomes" id="UP000254065">
    <property type="component" value="Unassembled WGS sequence"/>
</dbReference>
<dbReference type="RefSeq" id="WP_172462010.1">
    <property type="nucleotide sequence ID" value="NZ_UGQB01000004.1"/>
</dbReference>
<evidence type="ECO:0000313" key="5">
    <source>
        <dbReference type="EMBL" id="STZ08680.1"/>
    </source>
</evidence>
<sequence length="116" mass="13352">MQEIKQEIKQENKSSHNSEDVMKKSDLIANVASKCDNLEEMAVDEAVREILDMMTYSIAKDERVEVRGFGSFCLHHRDARRARNPRTGEYVDVEAKAVPHFKPGKALRELVDIHNR</sequence>
<dbReference type="SUPFAM" id="SSF47729">
    <property type="entry name" value="IHF-like DNA-binding proteins"/>
    <property type="match status" value="1"/>
</dbReference>
<dbReference type="NCBIfam" id="NF001222">
    <property type="entry name" value="PRK00199.1"/>
    <property type="match status" value="1"/>
</dbReference>
<evidence type="ECO:0000256" key="2">
    <source>
        <dbReference type="ARBA" id="ARBA00023125"/>
    </source>
</evidence>
<dbReference type="GO" id="GO:0030527">
    <property type="term" value="F:structural constituent of chromatin"/>
    <property type="evidence" value="ECO:0007669"/>
    <property type="project" value="InterPro"/>
</dbReference>
<evidence type="ECO:0000256" key="4">
    <source>
        <dbReference type="SAM" id="MobiDB-lite"/>
    </source>
</evidence>
<comment type="similarity">
    <text evidence="1 3">Belongs to the bacterial histone-like protein family.</text>
</comment>
<dbReference type="InterPro" id="IPR020816">
    <property type="entry name" value="Histone-like_DNA-bd_CS"/>
</dbReference>
<gene>
    <name evidence="5" type="primary">ihfB</name>
    <name evidence="5" type="ORF">NCTC12877_01684</name>
</gene>
<keyword evidence="2" id="KW-0238">DNA-binding</keyword>
<feature type="region of interest" description="Disordered" evidence="4">
    <location>
        <begin position="1"/>
        <end position="22"/>
    </location>
</feature>
<dbReference type="PANTHER" id="PTHR33175">
    <property type="entry name" value="DNA-BINDING PROTEIN HU"/>
    <property type="match status" value="1"/>
</dbReference>
<protein>
    <submittedName>
        <fullName evidence="5">Integration host factor subunit beta</fullName>
    </submittedName>
</protein>
<dbReference type="InterPro" id="IPR000119">
    <property type="entry name" value="Hist_DNA-bd"/>
</dbReference>
<reference evidence="5 6" key="1">
    <citation type="submission" date="2018-06" db="EMBL/GenBank/DDBJ databases">
        <authorList>
            <consortium name="Pathogen Informatics"/>
            <person name="Doyle S."/>
        </authorList>
    </citation>
    <scope>NUCLEOTIDE SEQUENCE [LARGE SCALE GENOMIC DNA]</scope>
    <source>
        <strain evidence="5 6">NCTC12877</strain>
    </source>
</reference>
<dbReference type="PROSITE" id="PS00045">
    <property type="entry name" value="HISTONE_LIKE"/>
    <property type="match status" value="1"/>
</dbReference>
<proteinExistence type="inferred from homology"/>
<dbReference type="Gene3D" id="4.10.520.10">
    <property type="entry name" value="IHF-like DNA-binding proteins"/>
    <property type="match status" value="1"/>
</dbReference>
<dbReference type="SMART" id="SM00411">
    <property type="entry name" value="BHL"/>
    <property type="match status" value="1"/>
</dbReference>
<evidence type="ECO:0000256" key="1">
    <source>
        <dbReference type="ARBA" id="ARBA00010529"/>
    </source>
</evidence>
<dbReference type="AlphaFoldDB" id="A0A378R466"/>
<evidence type="ECO:0000313" key="6">
    <source>
        <dbReference type="Proteomes" id="UP000254065"/>
    </source>
</evidence>
<dbReference type="PRINTS" id="PR01727">
    <property type="entry name" value="DNABINDINGHU"/>
</dbReference>
<dbReference type="STRING" id="1122244.GCA_000426885_01163"/>
<evidence type="ECO:0000256" key="3">
    <source>
        <dbReference type="RuleBase" id="RU003939"/>
    </source>
</evidence>
<organism evidence="5 6">
    <name type="scientific">Moraxella caprae</name>
    <dbReference type="NCBI Taxonomy" id="90240"/>
    <lineage>
        <taxon>Bacteria</taxon>
        <taxon>Pseudomonadati</taxon>
        <taxon>Pseudomonadota</taxon>
        <taxon>Gammaproteobacteria</taxon>
        <taxon>Moraxellales</taxon>
        <taxon>Moraxellaceae</taxon>
        <taxon>Moraxella</taxon>
    </lineage>
</organism>
<dbReference type="CDD" id="cd13836">
    <property type="entry name" value="IHF_B"/>
    <property type="match status" value="1"/>
</dbReference>
<dbReference type="GO" id="GO:0005829">
    <property type="term" value="C:cytosol"/>
    <property type="evidence" value="ECO:0007669"/>
    <property type="project" value="TreeGrafter"/>
</dbReference>
<dbReference type="EMBL" id="UGQB01000004">
    <property type="protein sequence ID" value="STZ08680.1"/>
    <property type="molecule type" value="Genomic_DNA"/>
</dbReference>
<accession>A0A378R466</accession>